<protein>
    <submittedName>
        <fullName evidence="1">Uncharacterized protein</fullName>
    </submittedName>
</protein>
<dbReference type="InterPro" id="IPR013785">
    <property type="entry name" value="Aldolase_TIM"/>
</dbReference>
<name>A0A2G7G6S5_9EURO</name>
<comment type="caution">
    <text evidence="1">The sequence shown here is derived from an EMBL/GenBank/DDBJ whole genome shotgun (WGS) entry which is preliminary data.</text>
</comment>
<evidence type="ECO:0000313" key="1">
    <source>
        <dbReference type="EMBL" id="PIG88533.1"/>
    </source>
</evidence>
<dbReference type="SUPFAM" id="SSF51395">
    <property type="entry name" value="FMN-linked oxidoreductases"/>
    <property type="match status" value="1"/>
</dbReference>
<dbReference type="EMBL" id="NEXV01000098">
    <property type="protein sequence ID" value="PIG88533.1"/>
    <property type="molecule type" value="Genomic_DNA"/>
</dbReference>
<dbReference type="Gene3D" id="3.20.20.70">
    <property type="entry name" value="Aldolase class I"/>
    <property type="match status" value="1"/>
</dbReference>
<dbReference type="Proteomes" id="UP000231358">
    <property type="component" value="Unassembled WGS sequence"/>
</dbReference>
<dbReference type="STRING" id="656916.A0A2G7G6S5"/>
<dbReference type="AlphaFoldDB" id="A0A2G7G6S5"/>
<reference evidence="1 2" key="1">
    <citation type="submission" date="2017-05" db="EMBL/GenBank/DDBJ databases">
        <title>Genome sequence for an aflatoxigenic pathogen of Argentinian peanut, Aspergillus arachidicola.</title>
        <authorList>
            <person name="Moore G."/>
            <person name="Beltz S.B."/>
            <person name="Mack B.M."/>
        </authorList>
    </citation>
    <scope>NUCLEOTIDE SEQUENCE [LARGE SCALE GENOMIC DNA]</scope>
    <source>
        <strain evidence="1 2">CBS 117610</strain>
    </source>
</reference>
<proteinExistence type="predicted"/>
<organism evidence="1 2">
    <name type="scientific">Aspergillus arachidicola</name>
    <dbReference type="NCBI Taxonomy" id="656916"/>
    <lineage>
        <taxon>Eukaryota</taxon>
        <taxon>Fungi</taxon>
        <taxon>Dikarya</taxon>
        <taxon>Ascomycota</taxon>
        <taxon>Pezizomycotina</taxon>
        <taxon>Eurotiomycetes</taxon>
        <taxon>Eurotiomycetidae</taxon>
        <taxon>Eurotiales</taxon>
        <taxon>Aspergillaceae</taxon>
        <taxon>Aspergillus</taxon>
        <taxon>Aspergillus subgen. Circumdati</taxon>
    </lineage>
</organism>
<gene>
    <name evidence="1" type="ORF">AARAC_001011</name>
</gene>
<evidence type="ECO:0000313" key="2">
    <source>
        <dbReference type="Proteomes" id="UP000231358"/>
    </source>
</evidence>
<accession>A0A2G7G6S5</accession>
<keyword evidence="2" id="KW-1185">Reference proteome</keyword>
<sequence>MSIRPLLYDKHVLSIHDLQYEASRKLPKVYREYYIHGATDIIRLLEDPSRCPCKDPAIDTSAELFGCKVKFPLGFSPNRIGYALSSK</sequence>